<dbReference type="SUPFAM" id="SSF81343">
    <property type="entry name" value="Fumarate reductase respiratory complex transmembrane subunits"/>
    <property type="match status" value="1"/>
</dbReference>
<dbReference type="PANTHER" id="PTHR38409">
    <property type="entry name" value="MDM10-COMPLEMENTING PROTEIN 1"/>
    <property type="match status" value="1"/>
</dbReference>
<proteinExistence type="predicted"/>
<dbReference type="GO" id="GO:0005741">
    <property type="term" value="C:mitochondrial outer membrane"/>
    <property type="evidence" value="ECO:0007669"/>
    <property type="project" value="TreeGrafter"/>
</dbReference>
<evidence type="ECO:0000256" key="1">
    <source>
        <dbReference type="SAM" id="MobiDB-lite"/>
    </source>
</evidence>
<comment type="caution">
    <text evidence="4">The sequence shown here is derived from an EMBL/GenBank/DDBJ whole genome shotgun (WGS) entry which is preliminary data.</text>
</comment>
<name>A0A1B7NLN3_9EURO</name>
<dbReference type="InterPro" id="IPR034804">
    <property type="entry name" value="SQR/QFR_C/D"/>
</dbReference>
<dbReference type="AlphaFoldDB" id="A0A1B7NLN3"/>
<dbReference type="GO" id="GO:0007005">
    <property type="term" value="P:mitochondrion organization"/>
    <property type="evidence" value="ECO:0007669"/>
    <property type="project" value="TreeGrafter"/>
</dbReference>
<organism evidence="4 5">
    <name type="scientific">Emergomyces africanus</name>
    <dbReference type="NCBI Taxonomy" id="1955775"/>
    <lineage>
        <taxon>Eukaryota</taxon>
        <taxon>Fungi</taxon>
        <taxon>Dikarya</taxon>
        <taxon>Ascomycota</taxon>
        <taxon>Pezizomycotina</taxon>
        <taxon>Eurotiomycetes</taxon>
        <taxon>Eurotiomycetidae</taxon>
        <taxon>Onygenales</taxon>
        <taxon>Ajellomycetaceae</taxon>
        <taxon>Emergomyces</taxon>
    </lineage>
</organism>
<sequence>MDRQSHTSGRRRPSDNMRNEDPPSGSLQELDPSPVDWTPDLEQGGYFPNTSATSDKIPPSAGSYESNSNHNHNPFRHLGLSGKGWEYWLSTLQRTSTYPPTLFLTLHLTNTSLIPLLTNSVPASEPYLLLTRPFYQSLVFEPLLLTVPLLTHLASGIALRILHARRRARLYGAETRAQRHEIRASRNWKRPSVQSQLGYLLLPLLASHVLVNRVVPVYVDGGSSGVGLGFVAHGIARAPRVMGLWYGALVGVGVWHVVGGWARWMGYGREVMETGTGIGAGKSKGANGGFLGSLEWRRRMRSGKARWIVIGISAAGVVLWLAGGLGVVGLGGEGMGWEAKGWDKIYREVPLLGWVLGLK</sequence>
<dbReference type="EMBL" id="LGUA01002289">
    <property type="protein sequence ID" value="OAX77606.1"/>
    <property type="molecule type" value="Genomic_DNA"/>
</dbReference>
<evidence type="ECO:0000313" key="4">
    <source>
        <dbReference type="EMBL" id="OAX77606.1"/>
    </source>
</evidence>
<dbReference type="OrthoDB" id="10259513at2759"/>
<feature type="transmembrane region" description="Helical" evidence="2">
    <location>
        <begin position="197"/>
        <end position="219"/>
    </location>
</feature>
<feature type="region of interest" description="Disordered" evidence="1">
    <location>
        <begin position="1"/>
        <end position="71"/>
    </location>
</feature>
<keyword evidence="2" id="KW-0472">Membrane</keyword>
<reference evidence="4 5" key="1">
    <citation type="submission" date="2015-07" db="EMBL/GenBank/DDBJ databases">
        <title>Emmonsia species relationships and genome sequence.</title>
        <authorList>
            <person name="Cuomo C.A."/>
            <person name="Schwartz I.S."/>
            <person name="Kenyon C."/>
            <person name="de Hoog G.S."/>
            <person name="Govender N.P."/>
            <person name="Botha A."/>
            <person name="Moreno L."/>
            <person name="de Vries M."/>
            <person name="Munoz J.F."/>
            <person name="Stielow J.B."/>
        </authorList>
    </citation>
    <scope>NUCLEOTIDE SEQUENCE [LARGE SCALE GENOMIC DNA]</scope>
    <source>
        <strain evidence="4 5">CBS 136260</strain>
    </source>
</reference>
<dbReference type="InterPro" id="IPR012472">
    <property type="entry name" value="MCP1_TM"/>
</dbReference>
<dbReference type="Pfam" id="PF07950">
    <property type="entry name" value="MCP1_TM"/>
    <property type="match status" value="1"/>
</dbReference>
<feature type="compositionally biased region" description="Basic and acidic residues" evidence="1">
    <location>
        <begin position="12"/>
        <end position="21"/>
    </location>
</feature>
<feature type="transmembrane region" description="Helical" evidence="2">
    <location>
        <begin position="307"/>
        <end position="330"/>
    </location>
</feature>
<dbReference type="Proteomes" id="UP000091918">
    <property type="component" value="Unassembled WGS sequence"/>
</dbReference>
<evidence type="ECO:0000259" key="3">
    <source>
        <dbReference type="Pfam" id="PF07950"/>
    </source>
</evidence>
<dbReference type="PANTHER" id="PTHR38409:SF1">
    <property type="entry name" value="MITOCHONDRIAL ADAPTER PROTEIN MCP1"/>
    <property type="match status" value="1"/>
</dbReference>
<feature type="transmembrane region" description="Helical" evidence="2">
    <location>
        <begin position="244"/>
        <end position="262"/>
    </location>
</feature>
<dbReference type="GO" id="GO:0055088">
    <property type="term" value="P:lipid homeostasis"/>
    <property type="evidence" value="ECO:0007669"/>
    <property type="project" value="InterPro"/>
</dbReference>
<accession>A0A1B7NLN3</accession>
<keyword evidence="2" id="KW-0812">Transmembrane</keyword>
<keyword evidence="2" id="KW-1133">Transmembrane helix</keyword>
<dbReference type="InterPro" id="IPR039960">
    <property type="entry name" value="MCP1"/>
</dbReference>
<feature type="transmembrane region" description="Helical" evidence="2">
    <location>
        <begin position="143"/>
        <end position="162"/>
    </location>
</feature>
<keyword evidence="5" id="KW-1185">Reference proteome</keyword>
<evidence type="ECO:0000313" key="5">
    <source>
        <dbReference type="Proteomes" id="UP000091918"/>
    </source>
</evidence>
<feature type="domain" description="Mitochondrial adapter protein MCP1 transmembrane" evidence="3">
    <location>
        <begin position="203"/>
        <end position="332"/>
    </location>
</feature>
<protein>
    <recommendedName>
        <fullName evidence="3">Mitochondrial adapter protein MCP1 transmembrane domain-containing protein</fullName>
    </recommendedName>
</protein>
<evidence type="ECO:0000256" key="2">
    <source>
        <dbReference type="SAM" id="Phobius"/>
    </source>
</evidence>
<gene>
    <name evidence="4" type="ORF">ACJ72_08093</name>
</gene>